<dbReference type="EMBL" id="JAAABI010000001">
    <property type="protein sequence ID" value="NAY90929.1"/>
    <property type="molecule type" value="Genomic_DNA"/>
</dbReference>
<dbReference type="PROSITE" id="PS01279">
    <property type="entry name" value="PCMT"/>
    <property type="match status" value="1"/>
</dbReference>
<dbReference type="EC" id="2.1.1.77" evidence="7"/>
<evidence type="ECO:0000256" key="7">
    <source>
        <dbReference type="HAMAP-Rule" id="MF_00090"/>
    </source>
</evidence>
<dbReference type="GO" id="GO:0004719">
    <property type="term" value="F:protein-L-isoaspartate (D-aspartate) O-methyltransferase activity"/>
    <property type="evidence" value="ECO:0007669"/>
    <property type="project" value="UniProtKB-UniRule"/>
</dbReference>
<comment type="function">
    <text evidence="7">Catalyzes the methyl esterification of L-isoaspartyl residues in peptides and proteins that result from spontaneous decomposition of normal L-aspartyl and L-asparaginyl residues. It plays a role in the repair and/or degradation of damaged proteins.</text>
</comment>
<evidence type="ECO:0000313" key="8">
    <source>
        <dbReference type="EMBL" id="NAY90929.1"/>
    </source>
</evidence>
<dbReference type="NCBIfam" id="TIGR00080">
    <property type="entry name" value="pimt"/>
    <property type="match status" value="1"/>
</dbReference>
<evidence type="ECO:0000313" key="9">
    <source>
        <dbReference type="Proteomes" id="UP000667650"/>
    </source>
</evidence>
<dbReference type="GO" id="GO:0030091">
    <property type="term" value="P:protein repair"/>
    <property type="evidence" value="ECO:0007669"/>
    <property type="project" value="UniProtKB-UniRule"/>
</dbReference>
<evidence type="ECO:0000256" key="6">
    <source>
        <dbReference type="ARBA" id="ARBA00022691"/>
    </source>
</evidence>
<dbReference type="PANTHER" id="PTHR11579:SF0">
    <property type="entry name" value="PROTEIN-L-ISOASPARTATE(D-ASPARTATE) O-METHYLTRANSFERASE"/>
    <property type="match status" value="1"/>
</dbReference>
<keyword evidence="4 7" id="KW-0489">Methyltransferase</keyword>
<keyword evidence="9" id="KW-1185">Reference proteome</keyword>
<dbReference type="SUPFAM" id="SSF53335">
    <property type="entry name" value="S-adenosyl-L-methionine-dependent methyltransferases"/>
    <property type="match status" value="1"/>
</dbReference>
<dbReference type="Proteomes" id="UP000667650">
    <property type="component" value="Unassembled WGS sequence"/>
</dbReference>
<protein>
    <recommendedName>
        <fullName evidence="7">Protein-L-isoaspartate O-methyltransferase</fullName>
        <ecNumber evidence="7">2.1.1.77</ecNumber>
    </recommendedName>
    <alternativeName>
        <fullName evidence="7">L-isoaspartyl protein carboxyl methyltransferase</fullName>
    </alternativeName>
    <alternativeName>
        <fullName evidence="7">Protein L-isoaspartyl methyltransferase</fullName>
    </alternativeName>
    <alternativeName>
        <fullName evidence="7">Protein-beta-aspartate methyltransferase</fullName>
        <shortName evidence="7">PIMT</shortName>
    </alternativeName>
</protein>
<dbReference type="Pfam" id="PF01135">
    <property type="entry name" value="PCMT"/>
    <property type="match status" value="1"/>
</dbReference>
<dbReference type="GO" id="GO:0032259">
    <property type="term" value="P:methylation"/>
    <property type="evidence" value="ECO:0007669"/>
    <property type="project" value="UniProtKB-KW"/>
</dbReference>
<feature type="active site" evidence="7">
    <location>
        <position position="83"/>
    </location>
</feature>
<comment type="catalytic activity">
    <reaction evidence="7">
        <text>[protein]-L-isoaspartate + S-adenosyl-L-methionine = [protein]-L-isoaspartate alpha-methyl ester + S-adenosyl-L-homocysteine</text>
        <dbReference type="Rhea" id="RHEA:12705"/>
        <dbReference type="Rhea" id="RHEA-COMP:12143"/>
        <dbReference type="Rhea" id="RHEA-COMP:12144"/>
        <dbReference type="ChEBI" id="CHEBI:57856"/>
        <dbReference type="ChEBI" id="CHEBI:59789"/>
        <dbReference type="ChEBI" id="CHEBI:90596"/>
        <dbReference type="ChEBI" id="CHEBI:90598"/>
        <dbReference type="EC" id="2.1.1.77"/>
    </reaction>
</comment>
<organism evidence="8 9">
    <name type="scientific">Flagellimonas ochracea</name>
    <dbReference type="NCBI Taxonomy" id="2696472"/>
    <lineage>
        <taxon>Bacteria</taxon>
        <taxon>Pseudomonadati</taxon>
        <taxon>Bacteroidota</taxon>
        <taxon>Flavobacteriia</taxon>
        <taxon>Flavobacteriales</taxon>
        <taxon>Flavobacteriaceae</taxon>
        <taxon>Flagellimonas</taxon>
    </lineage>
</organism>
<dbReference type="AlphaFoldDB" id="A0A964TAZ0"/>
<dbReference type="RefSeq" id="WP_166522323.1">
    <property type="nucleotide sequence ID" value="NZ_JAAABI010000001.1"/>
</dbReference>
<evidence type="ECO:0000256" key="1">
    <source>
        <dbReference type="ARBA" id="ARBA00004496"/>
    </source>
</evidence>
<keyword evidence="6 7" id="KW-0949">S-adenosyl-L-methionine</keyword>
<dbReference type="FunFam" id="3.40.50.150:FF:000010">
    <property type="entry name" value="Protein-L-isoaspartate O-methyltransferase"/>
    <property type="match status" value="1"/>
</dbReference>
<evidence type="ECO:0000256" key="4">
    <source>
        <dbReference type="ARBA" id="ARBA00022603"/>
    </source>
</evidence>
<dbReference type="GO" id="GO:0005737">
    <property type="term" value="C:cytoplasm"/>
    <property type="evidence" value="ECO:0007669"/>
    <property type="project" value="UniProtKB-SubCell"/>
</dbReference>
<reference evidence="8" key="1">
    <citation type="submission" date="2020-01" db="EMBL/GenBank/DDBJ databases">
        <title>Muricauda ochracea sp. nov., isolated from a tidal flat of Garorim bay in Korea.</title>
        <authorList>
            <person name="Kim D."/>
            <person name="Yoo Y."/>
            <person name="Kim J.-J."/>
        </authorList>
    </citation>
    <scope>NUCLEOTIDE SEQUENCE</scope>
    <source>
        <strain evidence="8">JGD-17</strain>
    </source>
</reference>
<dbReference type="Gene3D" id="3.40.50.150">
    <property type="entry name" value="Vaccinia Virus protein VP39"/>
    <property type="match status" value="1"/>
</dbReference>
<sequence>MEKRVTIFLFFLILNVFSVKGQVSYLEQRKVMVKSQIQARGINHPATLSAMLNVPRHEFVPKDQKVFAYSDRPLPIGQGQTISQPYIVAFMTQTLRLKRSHRVLEIGTGSGYQAAVLSKIADSVYTIEIVEELALSSKNLLQKLGYKNVVVRWGDGYNGWPEKAPFDAIMVTAGAESIPQPLLDQLKLGGRMIIPVGPHNAIRQLILVEKKKNKIIKKNVMPVRFVPFTRDEKKNKG</sequence>
<dbReference type="NCBIfam" id="NF001453">
    <property type="entry name" value="PRK00312.1"/>
    <property type="match status" value="1"/>
</dbReference>
<comment type="similarity">
    <text evidence="2 7">Belongs to the methyltransferase superfamily. L-isoaspartyl/D-aspartyl protein methyltransferase family.</text>
</comment>
<proteinExistence type="inferred from homology"/>
<evidence type="ECO:0000256" key="3">
    <source>
        <dbReference type="ARBA" id="ARBA00022490"/>
    </source>
</evidence>
<dbReference type="HAMAP" id="MF_00090">
    <property type="entry name" value="PIMT"/>
    <property type="match status" value="1"/>
</dbReference>
<evidence type="ECO:0000256" key="2">
    <source>
        <dbReference type="ARBA" id="ARBA00005369"/>
    </source>
</evidence>
<name>A0A964TAZ0_9FLAO</name>
<dbReference type="PANTHER" id="PTHR11579">
    <property type="entry name" value="PROTEIN-L-ISOASPARTATE O-METHYLTRANSFERASE"/>
    <property type="match status" value="1"/>
</dbReference>
<dbReference type="CDD" id="cd02440">
    <property type="entry name" value="AdoMet_MTases"/>
    <property type="match status" value="1"/>
</dbReference>
<evidence type="ECO:0000256" key="5">
    <source>
        <dbReference type="ARBA" id="ARBA00022679"/>
    </source>
</evidence>
<comment type="subcellular location">
    <subcellularLocation>
        <location evidence="1 7">Cytoplasm</location>
    </subcellularLocation>
</comment>
<keyword evidence="3 7" id="KW-0963">Cytoplasm</keyword>
<gene>
    <name evidence="7" type="primary">pcm</name>
    <name evidence="8" type="ORF">GTQ34_03270</name>
</gene>
<comment type="caution">
    <text evidence="8">The sequence shown here is derived from an EMBL/GenBank/DDBJ whole genome shotgun (WGS) entry which is preliminary data.</text>
</comment>
<dbReference type="InterPro" id="IPR000682">
    <property type="entry name" value="PCMT"/>
</dbReference>
<dbReference type="InterPro" id="IPR029063">
    <property type="entry name" value="SAM-dependent_MTases_sf"/>
</dbReference>
<keyword evidence="5 7" id="KW-0808">Transferase</keyword>
<accession>A0A964TAZ0</accession>